<dbReference type="Gene3D" id="3.40.50.11820">
    <property type="match status" value="1"/>
</dbReference>
<dbReference type="GO" id="GO:0047355">
    <property type="term" value="F:CDP-glycerol glycerophosphotransferase activity"/>
    <property type="evidence" value="ECO:0007669"/>
    <property type="project" value="InterPro"/>
</dbReference>
<name>A0A8J3RG88_9ACTN</name>
<dbReference type="GO" id="GO:0019350">
    <property type="term" value="P:teichoic acid biosynthetic process"/>
    <property type="evidence" value="ECO:0007669"/>
    <property type="project" value="UniProtKB-KW"/>
</dbReference>
<dbReference type="SUPFAM" id="SSF53756">
    <property type="entry name" value="UDP-Glycosyltransferase/glycogen phosphorylase"/>
    <property type="match status" value="1"/>
</dbReference>
<dbReference type="AlphaFoldDB" id="A0A8J3RG88"/>
<evidence type="ECO:0000313" key="8">
    <source>
        <dbReference type="EMBL" id="GIH75746.1"/>
    </source>
</evidence>
<keyword evidence="5" id="KW-0777">Teichoic acid biosynthesis</keyword>
<evidence type="ECO:0000256" key="3">
    <source>
        <dbReference type="ARBA" id="ARBA00022475"/>
    </source>
</evidence>
<dbReference type="SUPFAM" id="SSF53448">
    <property type="entry name" value="Nucleotide-diphospho-sugar transferases"/>
    <property type="match status" value="1"/>
</dbReference>
<dbReference type="InterPro" id="IPR001173">
    <property type="entry name" value="Glyco_trans_2-like"/>
</dbReference>
<dbReference type="InterPro" id="IPR043148">
    <property type="entry name" value="TagF_C"/>
</dbReference>
<organism evidence="8 9">
    <name type="scientific">Planobispora longispora</name>
    <dbReference type="NCBI Taxonomy" id="28887"/>
    <lineage>
        <taxon>Bacteria</taxon>
        <taxon>Bacillati</taxon>
        <taxon>Actinomycetota</taxon>
        <taxon>Actinomycetes</taxon>
        <taxon>Streptosporangiales</taxon>
        <taxon>Streptosporangiaceae</taxon>
        <taxon>Planobispora</taxon>
    </lineage>
</organism>
<comment type="subcellular location">
    <subcellularLocation>
        <location evidence="1">Cell membrane</location>
        <topology evidence="1">Peripheral membrane protein</topology>
    </subcellularLocation>
</comment>
<keyword evidence="9" id="KW-1185">Reference proteome</keyword>
<keyword evidence="6" id="KW-0472">Membrane</keyword>
<evidence type="ECO:0000259" key="7">
    <source>
        <dbReference type="Pfam" id="PF00535"/>
    </source>
</evidence>
<reference evidence="8 9" key="1">
    <citation type="submission" date="2021-01" db="EMBL/GenBank/DDBJ databases">
        <title>Whole genome shotgun sequence of Planobispora longispora NBRC 13918.</title>
        <authorList>
            <person name="Komaki H."/>
            <person name="Tamura T."/>
        </authorList>
    </citation>
    <scope>NUCLEOTIDE SEQUENCE [LARGE SCALE GENOMIC DNA]</scope>
    <source>
        <strain evidence="8 9">NBRC 13918</strain>
    </source>
</reference>
<keyword evidence="4" id="KW-0808">Transferase</keyword>
<proteinExistence type="inferred from homology"/>
<dbReference type="Pfam" id="PF00535">
    <property type="entry name" value="Glycos_transf_2"/>
    <property type="match status" value="1"/>
</dbReference>
<keyword evidence="3" id="KW-1003">Cell membrane</keyword>
<dbReference type="CDD" id="cd00761">
    <property type="entry name" value="Glyco_tranf_GTA_type"/>
    <property type="match status" value="1"/>
</dbReference>
<dbReference type="PANTHER" id="PTHR37316:SF3">
    <property type="entry name" value="TEICHOIC ACID GLYCEROL-PHOSPHATE TRANSFERASE"/>
    <property type="match status" value="1"/>
</dbReference>
<evidence type="ECO:0000313" key="9">
    <source>
        <dbReference type="Proteomes" id="UP000616724"/>
    </source>
</evidence>
<dbReference type="EMBL" id="BOOH01000018">
    <property type="protein sequence ID" value="GIH75746.1"/>
    <property type="molecule type" value="Genomic_DNA"/>
</dbReference>
<dbReference type="Gene3D" id="3.90.550.10">
    <property type="entry name" value="Spore Coat Polysaccharide Biosynthesis Protein SpsA, Chain A"/>
    <property type="match status" value="1"/>
</dbReference>
<feature type="domain" description="Glycosyltransferase 2-like" evidence="7">
    <location>
        <begin position="5"/>
        <end position="137"/>
    </location>
</feature>
<evidence type="ECO:0000256" key="6">
    <source>
        <dbReference type="ARBA" id="ARBA00023136"/>
    </source>
</evidence>
<evidence type="ECO:0000256" key="2">
    <source>
        <dbReference type="ARBA" id="ARBA00010488"/>
    </source>
</evidence>
<dbReference type="InterPro" id="IPR051612">
    <property type="entry name" value="Teichoic_Acid_Biosynth"/>
</dbReference>
<comment type="similarity">
    <text evidence="2">Belongs to the CDP-glycerol glycerophosphotransferase family.</text>
</comment>
<sequence>MPLISVIVPIYNVEPYLGACLESLAAQTWRDVEVVMVDDGSPDASAEIARRYAADDPRFLLVRQPNRGLGAARNAGLRRASGEFFAFLDSDDMLPLHALETMAGDLLETGSDLVLGNVHRFGGRGLRQSPMHREVCARPARRTHVTEHDVLLRDRLVTNKLWRRSFWEEHAMGFPEGVLYEDIAVALPAHFRAKSVDVLTAPVYLWREREGEQLSITQDRARVDGAEDRFTAVRSVRSFLLGEGFARYVPAWDRTVLDHDLPVFFAALQHGDDAFRRRFTELTAEYLDDVDPGVLASVSSPRRVVWHLIRHGRIAEALEHLAWERSAEPQAVRRGARYHLGTPVGGLPAEVTRLRGDLTLRQQVDEVRWEDGRLVVEGRATLRYLRPTQRMHQQVFASLVQSGTGRQIRLPVTAVQAGSIGSPRTSRKRRDWGGFRFVVDPAKLADGRAATWHVELMVLHRGMVRRERLRANGAETVREVRPGVKLLAEKDEGDFAIRIEPERFRLTARTVDGGRLRLTGRALADMADPVLHLIREPGGPVVSRPLLPGGTGEDGGFRAEIDLRDVLPARAPRLGPAGPEARALDARVEWRLRVVDGATSSPIVDDLPAIRHAAGDREIVVTASPAGEAVLRVQPPAAALEGAEWSEGARLLLTGRIAGGCSGFGGTPSHLVASRADYHDERLFPVRCDGGRFEAVVTPGAVRSLAGTLPLPPGTYRLALRTPDRDLPLEATGGAVVRGVPAGSGTPVRSVTSAPVTSASAAFALETDEAGNVVLTAEGDLTEEERGAPAQRALRGERYPAWRREPLRQAVLFDSYGGRRFSDNPKAIYEELRRREPALDFLWVVRDGQAEPPEDVTPVRLNGGEYYEALARCRYVVVNTHLPVWFERREGQTVLQTWHGSAVRHLGLDLERPPFEAGEYRERLARRVAQWDFLVSPGPWCTEILRNAFRFEGTVLETGYPRNDVLSRPGGEETAERVRRRIGLPPGRKAILYAPTRREDRLDGKGRPRFDFRLDADRMRDALGPGHVLLVRRHPDVIGGSLRADGESVIDVSAYPDVNELFLVTDVLITDYSSAMVDFAVTGRPILLYAYDLERFRATAGGLYLGLDELPGPLLRSTEEVVAALRRLDRVAAEHAERYAAFAARHCPLDDGGAAARVVDRVFT</sequence>
<gene>
    <name evidence="8" type="ORF">Plo01_21750</name>
</gene>
<protein>
    <recommendedName>
        <fullName evidence="7">Glycosyltransferase 2-like domain-containing protein</fullName>
    </recommendedName>
</protein>
<comment type="caution">
    <text evidence="8">The sequence shown here is derived from an EMBL/GenBank/DDBJ whole genome shotgun (WGS) entry which is preliminary data.</text>
</comment>
<dbReference type="PANTHER" id="PTHR37316">
    <property type="entry name" value="TEICHOIC ACID GLYCEROL-PHOSPHATE PRIMASE"/>
    <property type="match status" value="1"/>
</dbReference>
<dbReference type="Proteomes" id="UP000616724">
    <property type="component" value="Unassembled WGS sequence"/>
</dbReference>
<dbReference type="Gene3D" id="3.40.50.12580">
    <property type="match status" value="1"/>
</dbReference>
<dbReference type="InterPro" id="IPR029044">
    <property type="entry name" value="Nucleotide-diphossugar_trans"/>
</dbReference>
<dbReference type="Pfam" id="PF04464">
    <property type="entry name" value="Glyphos_transf"/>
    <property type="match status" value="1"/>
</dbReference>
<evidence type="ECO:0000256" key="5">
    <source>
        <dbReference type="ARBA" id="ARBA00022944"/>
    </source>
</evidence>
<accession>A0A8J3RG88</accession>
<dbReference type="InterPro" id="IPR007554">
    <property type="entry name" value="Glycerophosphate_synth"/>
</dbReference>
<evidence type="ECO:0000256" key="4">
    <source>
        <dbReference type="ARBA" id="ARBA00022679"/>
    </source>
</evidence>
<dbReference type="GO" id="GO:0005886">
    <property type="term" value="C:plasma membrane"/>
    <property type="evidence" value="ECO:0007669"/>
    <property type="project" value="UniProtKB-SubCell"/>
</dbReference>
<evidence type="ECO:0000256" key="1">
    <source>
        <dbReference type="ARBA" id="ARBA00004202"/>
    </source>
</evidence>
<dbReference type="InterPro" id="IPR043149">
    <property type="entry name" value="TagF_N"/>
</dbReference>